<evidence type="ECO:0000313" key="4">
    <source>
        <dbReference type="EMBL" id="RIA87562.1"/>
    </source>
</evidence>
<gene>
    <name evidence="4" type="ORF">C1645_284640</name>
</gene>
<protein>
    <recommendedName>
        <fullName evidence="3">GATA-type domain-containing protein</fullName>
    </recommendedName>
</protein>
<dbReference type="InterPro" id="IPR013088">
    <property type="entry name" value="Znf_NHR/GATA"/>
</dbReference>
<dbReference type="SMART" id="SM00401">
    <property type="entry name" value="ZnF_GATA"/>
    <property type="match status" value="1"/>
</dbReference>
<evidence type="ECO:0000259" key="3">
    <source>
        <dbReference type="PROSITE" id="PS50114"/>
    </source>
</evidence>
<dbReference type="GO" id="GO:0008270">
    <property type="term" value="F:zinc ion binding"/>
    <property type="evidence" value="ECO:0007669"/>
    <property type="project" value="UniProtKB-KW"/>
</dbReference>
<feature type="region of interest" description="Disordered" evidence="2">
    <location>
        <begin position="60"/>
        <end position="92"/>
    </location>
</feature>
<keyword evidence="5" id="KW-1185">Reference proteome</keyword>
<dbReference type="GO" id="GO:0006355">
    <property type="term" value="P:regulation of DNA-templated transcription"/>
    <property type="evidence" value="ECO:0007669"/>
    <property type="project" value="InterPro"/>
</dbReference>
<evidence type="ECO:0000313" key="5">
    <source>
        <dbReference type="Proteomes" id="UP000265703"/>
    </source>
</evidence>
<sequence length="127" mass="14171">MYWNEETVQTQTTRPLPSYYGTITGGTTALRYENLAQQIINGNHASDPTLRNYMVLAETQPNKGKKKRGRKPESDYQHIFSSLPSPTSTDGIRQGEIVQCSNCGVRDTPAWRRDLHGIALLCNACGL</sequence>
<keyword evidence="1" id="KW-0862">Zinc</keyword>
<dbReference type="PROSITE" id="PS50114">
    <property type="entry name" value="GATA_ZN_FINGER_2"/>
    <property type="match status" value="1"/>
</dbReference>
<dbReference type="SUPFAM" id="SSF57716">
    <property type="entry name" value="Glucocorticoid receptor-like (DNA-binding domain)"/>
    <property type="match status" value="1"/>
</dbReference>
<feature type="domain" description="GATA-type" evidence="3">
    <location>
        <begin position="94"/>
        <end position="127"/>
    </location>
</feature>
<organism evidence="4 5">
    <name type="scientific">Glomus cerebriforme</name>
    <dbReference type="NCBI Taxonomy" id="658196"/>
    <lineage>
        <taxon>Eukaryota</taxon>
        <taxon>Fungi</taxon>
        <taxon>Fungi incertae sedis</taxon>
        <taxon>Mucoromycota</taxon>
        <taxon>Glomeromycotina</taxon>
        <taxon>Glomeromycetes</taxon>
        <taxon>Glomerales</taxon>
        <taxon>Glomeraceae</taxon>
        <taxon>Glomus</taxon>
    </lineage>
</organism>
<dbReference type="InterPro" id="IPR000679">
    <property type="entry name" value="Znf_GATA"/>
</dbReference>
<dbReference type="PROSITE" id="PS00344">
    <property type="entry name" value="GATA_ZN_FINGER_1"/>
    <property type="match status" value="1"/>
</dbReference>
<dbReference type="Gene3D" id="3.30.50.10">
    <property type="entry name" value="Erythroid Transcription Factor GATA-1, subunit A"/>
    <property type="match status" value="1"/>
</dbReference>
<accession>A0A397SPF0</accession>
<evidence type="ECO:0000256" key="1">
    <source>
        <dbReference type="PROSITE-ProRule" id="PRU00094"/>
    </source>
</evidence>
<proteinExistence type="predicted"/>
<reference evidence="4 5" key="1">
    <citation type="submission" date="2018-06" db="EMBL/GenBank/DDBJ databases">
        <title>Comparative genomics reveals the genomic features of Rhizophagus irregularis, R. cerebriforme, R. diaphanum and Gigaspora rosea, and their symbiotic lifestyle signature.</title>
        <authorList>
            <person name="Morin E."/>
            <person name="San Clemente H."/>
            <person name="Chen E.C.H."/>
            <person name="De La Providencia I."/>
            <person name="Hainaut M."/>
            <person name="Kuo A."/>
            <person name="Kohler A."/>
            <person name="Murat C."/>
            <person name="Tang N."/>
            <person name="Roy S."/>
            <person name="Loubradou J."/>
            <person name="Henrissat B."/>
            <person name="Grigoriev I.V."/>
            <person name="Corradi N."/>
            <person name="Roux C."/>
            <person name="Martin F.M."/>
        </authorList>
    </citation>
    <scope>NUCLEOTIDE SEQUENCE [LARGE SCALE GENOMIC DNA]</scope>
    <source>
        <strain evidence="4 5">DAOM 227022</strain>
    </source>
</reference>
<dbReference type="CDD" id="cd00202">
    <property type="entry name" value="ZnF_GATA"/>
    <property type="match status" value="1"/>
</dbReference>
<dbReference type="AlphaFoldDB" id="A0A397SPF0"/>
<dbReference type="Proteomes" id="UP000265703">
    <property type="component" value="Unassembled WGS sequence"/>
</dbReference>
<keyword evidence="1" id="KW-0863">Zinc-finger</keyword>
<dbReference type="OrthoDB" id="515401at2759"/>
<dbReference type="EMBL" id="QKYT01000303">
    <property type="protein sequence ID" value="RIA87562.1"/>
    <property type="molecule type" value="Genomic_DNA"/>
</dbReference>
<dbReference type="Pfam" id="PF00320">
    <property type="entry name" value="GATA"/>
    <property type="match status" value="1"/>
</dbReference>
<keyword evidence="1" id="KW-0479">Metal-binding</keyword>
<evidence type="ECO:0000256" key="2">
    <source>
        <dbReference type="SAM" id="MobiDB-lite"/>
    </source>
</evidence>
<dbReference type="STRING" id="658196.A0A397SPF0"/>
<dbReference type="GO" id="GO:0043565">
    <property type="term" value="F:sequence-specific DNA binding"/>
    <property type="evidence" value="ECO:0007669"/>
    <property type="project" value="InterPro"/>
</dbReference>
<comment type="caution">
    <text evidence="4">The sequence shown here is derived from an EMBL/GenBank/DDBJ whole genome shotgun (WGS) entry which is preliminary data.</text>
</comment>
<feature type="compositionally biased region" description="Polar residues" evidence="2">
    <location>
        <begin position="79"/>
        <end position="91"/>
    </location>
</feature>
<name>A0A397SPF0_9GLOM</name>